<dbReference type="Pfam" id="PF09956">
    <property type="entry name" value="Phage_cement_2"/>
    <property type="match status" value="1"/>
</dbReference>
<dbReference type="PIRSF" id="PIRSF030771">
    <property type="entry name" value="UCP030771"/>
    <property type="match status" value="1"/>
</dbReference>
<gene>
    <name evidence="1" type="ORF">EOD42_08920</name>
</gene>
<reference evidence="1 2" key="1">
    <citation type="submission" date="2019-01" db="EMBL/GenBank/DDBJ databases">
        <authorList>
            <person name="Chen W.-M."/>
        </authorList>
    </citation>
    <scope>NUCLEOTIDE SEQUENCE [LARGE SCALE GENOMIC DNA]</scope>
    <source>
        <strain evidence="1 2">CCP-6</strain>
    </source>
</reference>
<dbReference type="InterPro" id="IPR011231">
    <property type="entry name" value="Phage_VT1-Sakai_H0018"/>
</dbReference>
<evidence type="ECO:0000313" key="1">
    <source>
        <dbReference type="EMBL" id="RVT97902.1"/>
    </source>
</evidence>
<dbReference type="OrthoDB" id="5365964at2"/>
<accession>A0A437MJT0</accession>
<organism evidence="1 2">
    <name type="scientific">Rhodovarius crocodyli</name>
    <dbReference type="NCBI Taxonomy" id="1979269"/>
    <lineage>
        <taxon>Bacteria</taxon>
        <taxon>Pseudomonadati</taxon>
        <taxon>Pseudomonadota</taxon>
        <taxon>Alphaproteobacteria</taxon>
        <taxon>Acetobacterales</taxon>
        <taxon>Roseomonadaceae</taxon>
        <taxon>Rhodovarius</taxon>
    </lineage>
</organism>
<dbReference type="EMBL" id="SACL01000002">
    <property type="protein sequence ID" value="RVT97902.1"/>
    <property type="molecule type" value="Genomic_DNA"/>
</dbReference>
<proteinExistence type="predicted"/>
<dbReference type="Proteomes" id="UP000282957">
    <property type="component" value="Unassembled WGS sequence"/>
</dbReference>
<name>A0A437MJT0_9PROT</name>
<dbReference type="RefSeq" id="WP_127787131.1">
    <property type="nucleotide sequence ID" value="NZ_SACL01000002.1"/>
</dbReference>
<dbReference type="AlphaFoldDB" id="A0A437MJT0"/>
<keyword evidence="2" id="KW-1185">Reference proteome</keyword>
<comment type="caution">
    <text evidence="1">The sequence shown here is derived from an EMBL/GenBank/DDBJ whole genome shotgun (WGS) entry which is preliminary data.</text>
</comment>
<sequence>MKNYIHEGRAVTVTAPATVVSGQGVLVGDLFGVALRDAASGSPVDIETEGVFTLPKVSGTAINEGVRVFWDNAAGNVTTTATSNRCIGWAVGPGNYASGATTLMVKLGGPNAVAA</sequence>
<protein>
    <submittedName>
        <fullName evidence="1">DUF2190 family protein</fullName>
    </submittedName>
</protein>
<evidence type="ECO:0000313" key="2">
    <source>
        <dbReference type="Proteomes" id="UP000282957"/>
    </source>
</evidence>